<sequence>MGFGRVQRAATTRESAGSITPSGPFSRAHSAKLPSSSRSFSKLDTVIIHHSRDEVAFATPKISGSRPDSTRLERSKAGSKPSAASLTLKRHRGHELLMSNEDTPELIAMHELKASRGAYTKQLDELDPNKTPNLPGPSTSRRASCQSDGSQTALINLDPVVAVTAAAKGLSQATRHLRPSEPFGSTEMKPILPTGREGKQTIRPICPYTEPFVHKVFLQLRGRW</sequence>
<feature type="region of interest" description="Disordered" evidence="1">
    <location>
        <begin position="120"/>
        <end position="145"/>
    </location>
</feature>
<name>A0A183B9A6_9TREM</name>
<keyword evidence="3" id="KW-1185">Reference proteome</keyword>
<feature type="compositionally biased region" description="Polar residues" evidence="1">
    <location>
        <begin position="9"/>
        <end position="23"/>
    </location>
</feature>
<feature type="compositionally biased region" description="Polar residues" evidence="1">
    <location>
        <begin position="130"/>
        <end position="145"/>
    </location>
</feature>
<feature type="region of interest" description="Disordered" evidence="1">
    <location>
        <begin position="177"/>
        <end position="197"/>
    </location>
</feature>
<reference evidence="4" key="1">
    <citation type="submission" date="2016-06" db="UniProtKB">
        <authorList>
            <consortium name="WormBaseParasite"/>
        </authorList>
    </citation>
    <scope>IDENTIFICATION</scope>
</reference>
<organism evidence="4">
    <name type="scientific">Echinostoma caproni</name>
    <dbReference type="NCBI Taxonomy" id="27848"/>
    <lineage>
        <taxon>Eukaryota</taxon>
        <taxon>Metazoa</taxon>
        <taxon>Spiralia</taxon>
        <taxon>Lophotrochozoa</taxon>
        <taxon>Platyhelminthes</taxon>
        <taxon>Trematoda</taxon>
        <taxon>Digenea</taxon>
        <taxon>Plagiorchiida</taxon>
        <taxon>Echinostomata</taxon>
        <taxon>Echinostomatoidea</taxon>
        <taxon>Echinostomatidae</taxon>
        <taxon>Echinostoma</taxon>
    </lineage>
</organism>
<dbReference type="WBParaSite" id="ECPE_0001583101-mRNA-1">
    <property type="protein sequence ID" value="ECPE_0001583101-mRNA-1"/>
    <property type="gene ID" value="ECPE_0001583101"/>
</dbReference>
<evidence type="ECO:0000256" key="1">
    <source>
        <dbReference type="SAM" id="MobiDB-lite"/>
    </source>
</evidence>
<dbReference type="OrthoDB" id="6267510at2759"/>
<feature type="region of interest" description="Disordered" evidence="1">
    <location>
        <begin position="1"/>
        <end position="39"/>
    </location>
</feature>
<feature type="region of interest" description="Disordered" evidence="1">
    <location>
        <begin position="58"/>
        <end position="84"/>
    </location>
</feature>
<dbReference type="AlphaFoldDB" id="A0A183B9A6"/>
<gene>
    <name evidence="2" type="ORF">ECPE_LOCUS15791</name>
</gene>
<evidence type="ECO:0000313" key="3">
    <source>
        <dbReference type="Proteomes" id="UP000272942"/>
    </source>
</evidence>
<evidence type="ECO:0000313" key="4">
    <source>
        <dbReference type="WBParaSite" id="ECPE_0001583101-mRNA-1"/>
    </source>
</evidence>
<evidence type="ECO:0000313" key="2">
    <source>
        <dbReference type="EMBL" id="VDP93063.1"/>
    </source>
</evidence>
<accession>A0A183B9A6</accession>
<proteinExistence type="predicted"/>
<protein>
    <submittedName>
        <fullName evidence="2 4">Uncharacterized protein</fullName>
    </submittedName>
</protein>
<dbReference type="EMBL" id="UZAN01061759">
    <property type="protein sequence ID" value="VDP93063.1"/>
    <property type="molecule type" value="Genomic_DNA"/>
</dbReference>
<reference evidence="2 3" key="2">
    <citation type="submission" date="2018-11" db="EMBL/GenBank/DDBJ databases">
        <authorList>
            <consortium name="Pathogen Informatics"/>
        </authorList>
    </citation>
    <scope>NUCLEOTIDE SEQUENCE [LARGE SCALE GENOMIC DNA]</scope>
    <source>
        <strain evidence="2 3">Egypt</strain>
    </source>
</reference>
<dbReference type="Proteomes" id="UP000272942">
    <property type="component" value="Unassembled WGS sequence"/>
</dbReference>